<dbReference type="AlphaFoldDB" id="A0A6G1DRN6"/>
<organism evidence="1 2">
    <name type="scientific">Oryza meyeriana var. granulata</name>
    <dbReference type="NCBI Taxonomy" id="110450"/>
    <lineage>
        <taxon>Eukaryota</taxon>
        <taxon>Viridiplantae</taxon>
        <taxon>Streptophyta</taxon>
        <taxon>Embryophyta</taxon>
        <taxon>Tracheophyta</taxon>
        <taxon>Spermatophyta</taxon>
        <taxon>Magnoliopsida</taxon>
        <taxon>Liliopsida</taxon>
        <taxon>Poales</taxon>
        <taxon>Poaceae</taxon>
        <taxon>BOP clade</taxon>
        <taxon>Oryzoideae</taxon>
        <taxon>Oryzeae</taxon>
        <taxon>Oryzinae</taxon>
        <taxon>Oryza</taxon>
        <taxon>Oryza meyeriana</taxon>
    </lineage>
</organism>
<evidence type="ECO:0000313" key="2">
    <source>
        <dbReference type="Proteomes" id="UP000479710"/>
    </source>
</evidence>
<name>A0A6G1DRN6_9ORYZ</name>
<evidence type="ECO:0000313" key="1">
    <source>
        <dbReference type="EMBL" id="KAF0915086.1"/>
    </source>
</evidence>
<accession>A0A6G1DRN6</accession>
<dbReference type="EMBL" id="SPHZ02000006">
    <property type="protein sequence ID" value="KAF0915086.1"/>
    <property type="molecule type" value="Genomic_DNA"/>
</dbReference>
<sequence>MCGASLVQAEARLEATTARGHGSPGADAGVGRVAARGDACGWIAMGRATKREGEVWRKEGGDLRVSWHGGSGRQPGAMDRSGGTGLGICVNRRTIMQATTRERVRKAGMEIAEVKMQRGLRTRAMDNNDDFTGRIVKRM</sequence>
<protein>
    <submittedName>
        <fullName evidence="1">Uncharacterized protein</fullName>
    </submittedName>
</protein>
<keyword evidence="2" id="KW-1185">Reference proteome</keyword>
<reference evidence="1 2" key="1">
    <citation type="submission" date="2019-11" db="EMBL/GenBank/DDBJ databases">
        <title>Whole genome sequence of Oryza granulata.</title>
        <authorList>
            <person name="Li W."/>
        </authorList>
    </citation>
    <scope>NUCLEOTIDE SEQUENCE [LARGE SCALE GENOMIC DNA]</scope>
    <source>
        <strain evidence="2">cv. Menghai</strain>
        <tissue evidence="1">Leaf</tissue>
    </source>
</reference>
<proteinExistence type="predicted"/>
<dbReference type="Proteomes" id="UP000479710">
    <property type="component" value="Unassembled WGS sequence"/>
</dbReference>
<gene>
    <name evidence="1" type="ORF">E2562_033201</name>
</gene>
<comment type="caution">
    <text evidence="1">The sequence shown here is derived from an EMBL/GenBank/DDBJ whole genome shotgun (WGS) entry which is preliminary data.</text>
</comment>